<dbReference type="GO" id="GO:0003677">
    <property type="term" value="F:DNA binding"/>
    <property type="evidence" value="ECO:0007669"/>
    <property type="project" value="InterPro"/>
</dbReference>
<dbReference type="InterPro" id="IPR013325">
    <property type="entry name" value="RNA_pol_sigma_r2"/>
</dbReference>
<keyword evidence="4" id="KW-0804">Transcription</keyword>
<dbReference type="Gene3D" id="1.10.1740.10">
    <property type="match status" value="1"/>
</dbReference>
<dbReference type="InterPro" id="IPR014284">
    <property type="entry name" value="RNA_pol_sigma-70_dom"/>
</dbReference>
<evidence type="ECO:0000313" key="8">
    <source>
        <dbReference type="Proteomes" id="UP000260780"/>
    </source>
</evidence>
<evidence type="ECO:0000259" key="6">
    <source>
        <dbReference type="Pfam" id="PF08281"/>
    </source>
</evidence>
<dbReference type="InterPro" id="IPR007627">
    <property type="entry name" value="RNA_pol_sigma70_r2"/>
</dbReference>
<dbReference type="PANTHER" id="PTHR43133:SF46">
    <property type="entry name" value="RNA POLYMERASE SIGMA-70 FACTOR ECF SUBFAMILY"/>
    <property type="match status" value="1"/>
</dbReference>
<dbReference type="SUPFAM" id="SSF88946">
    <property type="entry name" value="Sigma2 domain of RNA polymerase sigma factors"/>
    <property type="match status" value="1"/>
</dbReference>
<dbReference type="NCBIfam" id="TIGR02937">
    <property type="entry name" value="sigma70-ECF"/>
    <property type="match status" value="1"/>
</dbReference>
<comment type="caution">
    <text evidence="7">The sequence shown here is derived from an EMBL/GenBank/DDBJ whole genome shotgun (WGS) entry which is preliminary data.</text>
</comment>
<dbReference type="AlphaFoldDB" id="A0A3E4WBQ2"/>
<proteinExistence type="inferred from homology"/>
<reference evidence="7 8" key="1">
    <citation type="submission" date="2018-08" db="EMBL/GenBank/DDBJ databases">
        <title>A genome reference for cultivated species of the human gut microbiota.</title>
        <authorList>
            <person name="Zou Y."/>
            <person name="Xue W."/>
            <person name="Luo G."/>
        </authorList>
    </citation>
    <scope>NUCLEOTIDE SEQUENCE [LARGE SCALE GENOMIC DNA]</scope>
    <source>
        <strain evidence="7 8">OM08-14</strain>
    </source>
</reference>
<feature type="domain" description="RNA polymerase sigma factor 70 region 4 type 2" evidence="6">
    <location>
        <begin position="117"/>
        <end position="164"/>
    </location>
</feature>
<dbReference type="Pfam" id="PF08281">
    <property type="entry name" value="Sigma70_r4_2"/>
    <property type="match status" value="1"/>
</dbReference>
<accession>A0A3E4WBQ2</accession>
<dbReference type="PANTHER" id="PTHR43133">
    <property type="entry name" value="RNA POLYMERASE ECF-TYPE SIGMA FACTO"/>
    <property type="match status" value="1"/>
</dbReference>
<keyword evidence="3" id="KW-0731">Sigma factor</keyword>
<name>A0A3E4WBQ2_9BACT</name>
<evidence type="ECO:0000256" key="3">
    <source>
        <dbReference type="ARBA" id="ARBA00023082"/>
    </source>
</evidence>
<dbReference type="RefSeq" id="WP_117747910.1">
    <property type="nucleotide sequence ID" value="NZ_DXPK01000010.1"/>
</dbReference>
<dbReference type="EMBL" id="QSTF01000019">
    <property type="protein sequence ID" value="RGM39590.1"/>
    <property type="molecule type" value="Genomic_DNA"/>
</dbReference>
<dbReference type="Gene3D" id="1.10.10.10">
    <property type="entry name" value="Winged helix-like DNA-binding domain superfamily/Winged helix DNA-binding domain"/>
    <property type="match status" value="1"/>
</dbReference>
<evidence type="ECO:0000256" key="1">
    <source>
        <dbReference type="ARBA" id="ARBA00010641"/>
    </source>
</evidence>
<evidence type="ECO:0000256" key="2">
    <source>
        <dbReference type="ARBA" id="ARBA00023015"/>
    </source>
</evidence>
<gene>
    <name evidence="7" type="ORF">DXC17_08770</name>
</gene>
<dbReference type="InterPro" id="IPR013324">
    <property type="entry name" value="RNA_pol_sigma_r3/r4-like"/>
</dbReference>
<dbReference type="SUPFAM" id="SSF88659">
    <property type="entry name" value="Sigma3 and sigma4 domains of RNA polymerase sigma factors"/>
    <property type="match status" value="1"/>
</dbReference>
<evidence type="ECO:0000313" key="7">
    <source>
        <dbReference type="EMBL" id="RGM39590.1"/>
    </source>
</evidence>
<dbReference type="InterPro" id="IPR036388">
    <property type="entry name" value="WH-like_DNA-bd_sf"/>
</dbReference>
<evidence type="ECO:0000259" key="5">
    <source>
        <dbReference type="Pfam" id="PF04542"/>
    </source>
</evidence>
<dbReference type="InterPro" id="IPR013249">
    <property type="entry name" value="RNA_pol_sigma70_r4_t2"/>
</dbReference>
<protein>
    <submittedName>
        <fullName evidence="7">RNA polymerase subunit sigma-70</fullName>
    </submittedName>
</protein>
<comment type="similarity">
    <text evidence="1">Belongs to the sigma-70 factor family. ECF subfamily.</text>
</comment>
<dbReference type="InterPro" id="IPR039425">
    <property type="entry name" value="RNA_pol_sigma-70-like"/>
</dbReference>
<keyword evidence="2" id="KW-0805">Transcription regulation</keyword>
<dbReference type="GO" id="GO:0006352">
    <property type="term" value="P:DNA-templated transcription initiation"/>
    <property type="evidence" value="ECO:0007669"/>
    <property type="project" value="InterPro"/>
</dbReference>
<dbReference type="Pfam" id="PF04542">
    <property type="entry name" value="Sigma70_r2"/>
    <property type="match status" value="1"/>
</dbReference>
<dbReference type="Proteomes" id="UP000260780">
    <property type="component" value="Unassembled WGS sequence"/>
</dbReference>
<organism evidence="7 8">
    <name type="scientific">Phocaeicola plebeius</name>
    <dbReference type="NCBI Taxonomy" id="310297"/>
    <lineage>
        <taxon>Bacteria</taxon>
        <taxon>Pseudomonadati</taxon>
        <taxon>Bacteroidota</taxon>
        <taxon>Bacteroidia</taxon>
        <taxon>Bacteroidales</taxon>
        <taxon>Bacteroidaceae</taxon>
        <taxon>Phocaeicola</taxon>
    </lineage>
</organism>
<feature type="domain" description="RNA polymerase sigma-70 region 2" evidence="5">
    <location>
        <begin position="18"/>
        <end position="82"/>
    </location>
</feature>
<evidence type="ECO:0000256" key="4">
    <source>
        <dbReference type="ARBA" id="ARBA00023163"/>
    </source>
</evidence>
<sequence>MENMNLSNNNLISYAFTQYHHSLFLYFYYSIGVKEEAEDLMQDSFLRLTDYNQMLRSETVKYFLFTIARNLKVDYLRRYSRRNEFISDYLYTQFSFCEDAADQPVIVEELLDNEKKRLKRMPLQRRRIYSMVRFEEKNVAEIACDLNLSVRTVENHLALGRKEMRAYLSLCV</sequence>
<dbReference type="GO" id="GO:0016987">
    <property type="term" value="F:sigma factor activity"/>
    <property type="evidence" value="ECO:0007669"/>
    <property type="project" value="UniProtKB-KW"/>
</dbReference>